<organism evidence="8 9">
    <name type="scientific">Halopenitus persicus</name>
    <dbReference type="NCBI Taxonomy" id="1048396"/>
    <lineage>
        <taxon>Archaea</taxon>
        <taxon>Methanobacteriati</taxon>
        <taxon>Methanobacteriota</taxon>
        <taxon>Stenosarchaea group</taxon>
        <taxon>Halobacteria</taxon>
        <taxon>Halobacteriales</taxon>
        <taxon>Haloferacaceae</taxon>
        <taxon>Halopenitus</taxon>
    </lineage>
</organism>
<dbReference type="InterPro" id="IPR035952">
    <property type="entry name" value="Rhomboid-like_sf"/>
</dbReference>
<evidence type="ECO:0000256" key="1">
    <source>
        <dbReference type="ARBA" id="ARBA00004141"/>
    </source>
</evidence>
<feature type="transmembrane region" description="Helical" evidence="6">
    <location>
        <begin position="12"/>
        <end position="30"/>
    </location>
</feature>
<dbReference type="EMBL" id="FNPC01000003">
    <property type="protein sequence ID" value="SDY15794.1"/>
    <property type="molecule type" value="Genomic_DNA"/>
</dbReference>
<evidence type="ECO:0000313" key="9">
    <source>
        <dbReference type="Proteomes" id="UP000199079"/>
    </source>
</evidence>
<dbReference type="InterPro" id="IPR022764">
    <property type="entry name" value="Peptidase_S54_rhomboid_dom"/>
</dbReference>
<name>A0A1H3HLY2_9EURY</name>
<accession>A0A1H3HLY2</accession>
<dbReference type="RefSeq" id="WP_092731654.1">
    <property type="nucleotide sequence ID" value="NZ_FNPC01000003.1"/>
</dbReference>
<proteinExistence type="predicted"/>
<dbReference type="GO" id="GO:0006508">
    <property type="term" value="P:proteolysis"/>
    <property type="evidence" value="ECO:0007669"/>
    <property type="project" value="UniProtKB-KW"/>
</dbReference>
<evidence type="ECO:0000256" key="5">
    <source>
        <dbReference type="SAM" id="MobiDB-lite"/>
    </source>
</evidence>
<dbReference type="AlphaFoldDB" id="A0A1H3HLY2"/>
<dbReference type="GO" id="GO:0004252">
    <property type="term" value="F:serine-type endopeptidase activity"/>
    <property type="evidence" value="ECO:0007669"/>
    <property type="project" value="InterPro"/>
</dbReference>
<comment type="subcellular location">
    <subcellularLocation>
        <location evidence="1">Membrane</location>
        <topology evidence="1">Multi-pass membrane protein</topology>
    </subcellularLocation>
</comment>
<feature type="compositionally biased region" description="Polar residues" evidence="5">
    <location>
        <begin position="612"/>
        <end position="621"/>
    </location>
</feature>
<feature type="transmembrane region" description="Helical" evidence="6">
    <location>
        <begin position="144"/>
        <end position="168"/>
    </location>
</feature>
<evidence type="ECO:0000313" key="8">
    <source>
        <dbReference type="EMBL" id="SDY15794.1"/>
    </source>
</evidence>
<dbReference type="Proteomes" id="UP000199079">
    <property type="component" value="Unassembled WGS sequence"/>
</dbReference>
<evidence type="ECO:0000256" key="4">
    <source>
        <dbReference type="ARBA" id="ARBA00023136"/>
    </source>
</evidence>
<keyword evidence="2 6" id="KW-0812">Transmembrane</keyword>
<keyword evidence="4 6" id="KW-0472">Membrane</keyword>
<keyword evidence="8" id="KW-0378">Hydrolase</keyword>
<feature type="transmembrane region" description="Helical" evidence="6">
    <location>
        <begin position="223"/>
        <end position="247"/>
    </location>
</feature>
<feature type="region of interest" description="Disordered" evidence="5">
    <location>
        <begin position="594"/>
        <end position="621"/>
    </location>
</feature>
<feature type="domain" description="Peptidase S54 rhomboid" evidence="7">
    <location>
        <begin position="90"/>
        <end position="248"/>
    </location>
</feature>
<keyword evidence="9" id="KW-1185">Reference proteome</keyword>
<dbReference type="OrthoDB" id="205691at2157"/>
<feature type="transmembrane region" description="Helical" evidence="6">
    <location>
        <begin position="259"/>
        <end position="280"/>
    </location>
</feature>
<keyword evidence="8" id="KW-0645">Protease</keyword>
<sequence>MLPEWDSIHRLTVPVAFLLAFAVVWAIDRPRGRWGRRIRSRLLRGVPWGTLVAVGVVICVYLFVQRGIDDPSSPVVIPFRAWSYFYLEGLLLAGLSHASLGHLTGNLLATLVAGTLAEYAYGHYPRARGASSFASWRSNPYVRAFLVVPGAIIGGAVLSSVLSIGPVIGFSGVVFALWGVALVHYPLGSIVGLAGSSLVSLLYNAFRTPVTRAAANPSYGAPWWANVSIQGHAVGLLLGVLVGIVLLRRRETATRSAVVVFAGVLLFASSRSLWAVYWYLGNERYVLYRAAGVALVALLAAIVTLAVAGSDRPLLPAYAVPNPETMREALRSATPRIVGVVLVVAALGILVGPSVVPNLITVSDEETPGTPVEIEGYEVTYAEDVPNQLVNVIDVEAFEGATNVTTSGVIVKNEERDVWITAVSRGNLAYWGSRDVAVGGVGWRETVTAHRTGWRAVGAGVSYRVDLEHDGDRRTVHVSDSATAEPTIAGRNVTVAAREGVFEVTVAHGNDTETAPLPADNESVRLSGIRLVREDRRIYAETNGTRVRVLEAERYEGRERAREIDLGAVGSGAVGSGAVGSGAVDAGVAALAAGDGDQAPDVDPSERAASAADSSLVHSIR</sequence>
<evidence type="ECO:0000256" key="6">
    <source>
        <dbReference type="SAM" id="Phobius"/>
    </source>
</evidence>
<gene>
    <name evidence="8" type="ORF">SAMN05216564_103313</name>
</gene>
<protein>
    <submittedName>
        <fullName evidence="8">Membrane associated serine protease, rhomboid family</fullName>
    </submittedName>
</protein>
<keyword evidence="3 6" id="KW-1133">Transmembrane helix</keyword>
<evidence type="ECO:0000256" key="2">
    <source>
        <dbReference type="ARBA" id="ARBA00022692"/>
    </source>
</evidence>
<evidence type="ECO:0000256" key="3">
    <source>
        <dbReference type="ARBA" id="ARBA00022989"/>
    </source>
</evidence>
<dbReference type="Pfam" id="PF01694">
    <property type="entry name" value="Rhomboid"/>
    <property type="match status" value="1"/>
</dbReference>
<evidence type="ECO:0000259" key="7">
    <source>
        <dbReference type="Pfam" id="PF01694"/>
    </source>
</evidence>
<reference evidence="9" key="1">
    <citation type="submission" date="2016-10" db="EMBL/GenBank/DDBJ databases">
        <authorList>
            <person name="Varghese N."/>
            <person name="Submissions S."/>
        </authorList>
    </citation>
    <scope>NUCLEOTIDE SEQUENCE [LARGE SCALE GENOMIC DNA]</scope>
    <source>
        <strain evidence="9">DC30,IBRC 10041,KCTC 4046</strain>
    </source>
</reference>
<feature type="transmembrane region" description="Helical" evidence="6">
    <location>
        <begin position="107"/>
        <end position="124"/>
    </location>
</feature>
<feature type="transmembrane region" description="Helical" evidence="6">
    <location>
        <begin position="175"/>
        <end position="203"/>
    </location>
</feature>
<dbReference type="GO" id="GO:0016020">
    <property type="term" value="C:membrane"/>
    <property type="evidence" value="ECO:0007669"/>
    <property type="project" value="UniProtKB-SubCell"/>
</dbReference>
<feature type="transmembrane region" description="Helical" evidence="6">
    <location>
        <begin position="42"/>
        <end position="64"/>
    </location>
</feature>
<dbReference type="SUPFAM" id="SSF144091">
    <property type="entry name" value="Rhomboid-like"/>
    <property type="match status" value="1"/>
</dbReference>
<dbReference type="Gene3D" id="1.20.1540.10">
    <property type="entry name" value="Rhomboid-like"/>
    <property type="match status" value="1"/>
</dbReference>
<feature type="transmembrane region" description="Helical" evidence="6">
    <location>
        <begin position="286"/>
        <end position="308"/>
    </location>
</feature>